<evidence type="ECO:0000256" key="1">
    <source>
        <dbReference type="SAM" id="MobiDB-lite"/>
    </source>
</evidence>
<keyword evidence="3" id="KW-1185">Reference proteome</keyword>
<dbReference type="AlphaFoldDB" id="A0A5E5ADW4"/>
<reference evidence="2 3" key="1">
    <citation type="submission" date="2019-08" db="EMBL/GenBank/DDBJ databases">
        <authorList>
            <person name="Peeters C."/>
        </authorList>
    </citation>
    <scope>NUCLEOTIDE SEQUENCE [LARGE SCALE GENOMIC DNA]</scope>
    <source>
        <strain evidence="2 3">LMG 31117</strain>
    </source>
</reference>
<dbReference type="Proteomes" id="UP000383122">
    <property type="component" value="Unassembled WGS sequence"/>
</dbReference>
<evidence type="ECO:0000313" key="3">
    <source>
        <dbReference type="Proteomes" id="UP000383122"/>
    </source>
</evidence>
<proteinExistence type="predicted"/>
<dbReference type="EMBL" id="CABPSP010000013">
    <property type="protein sequence ID" value="VVE71388.1"/>
    <property type="molecule type" value="Genomic_DNA"/>
</dbReference>
<sequence length="98" mass="10564">MTIRLTHLEDALADSPGPVSSNVGAKLNAAQATLEGSLRMPLPPAQYAQVQSLMQAVRAAEAILESIARRYSTSYGKLAAADNDHDDRRSQKNVQSTR</sequence>
<dbReference type="Pfam" id="PF08988">
    <property type="entry name" value="T3SS_needle_E"/>
    <property type="match status" value="1"/>
</dbReference>
<dbReference type="NCBIfam" id="TIGR02501">
    <property type="entry name" value="type_III_yscE"/>
    <property type="match status" value="1"/>
</dbReference>
<evidence type="ECO:0000313" key="2">
    <source>
        <dbReference type="EMBL" id="VVE71388.1"/>
    </source>
</evidence>
<dbReference type="Gene3D" id="1.20.5.420">
    <property type="entry name" value="Immunoglobulin FC, subunit C"/>
    <property type="match status" value="1"/>
</dbReference>
<gene>
    <name evidence="2" type="ORF">PAN31117_04030</name>
</gene>
<dbReference type="RefSeq" id="WP_174991042.1">
    <property type="nucleotide sequence ID" value="NZ_CABPSP010000013.1"/>
</dbReference>
<name>A0A5E5ADW4_9BURK</name>
<accession>A0A5E5ADW4</accession>
<protein>
    <submittedName>
        <fullName evidence="2">EscE/YscE/SsaE family type III secretion system needle protein co-chaperone</fullName>
    </submittedName>
</protein>
<dbReference type="InterPro" id="IPR012671">
    <property type="entry name" value="T3SS_PscE/YscE"/>
</dbReference>
<feature type="region of interest" description="Disordered" evidence="1">
    <location>
        <begin position="77"/>
        <end position="98"/>
    </location>
</feature>
<organism evidence="2 3">
    <name type="scientific">Pandoraea anapnoica</name>
    <dbReference type="NCBI Taxonomy" id="2508301"/>
    <lineage>
        <taxon>Bacteria</taxon>
        <taxon>Pseudomonadati</taxon>
        <taxon>Pseudomonadota</taxon>
        <taxon>Betaproteobacteria</taxon>
        <taxon>Burkholderiales</taxon>
        <taxon>Burkholderiaceae</taxon>
        <taxon>Pandoraea</taxon>
    </lineage>
</organism>